<dbReference type="Pfam" id="PF04828">
    <property type="entry name" value="GFA"/>
    <property type="match status" value="1"/>
</dbReference>
<dbReference type="PANTHER" id="PTHR28620:SF1">
    <property type="entry name" value="CENP-V_GFA DOMAIN-CONTAINING PROTEIN"/>
    <property type="match status" value="1"/>
</dbReference>
<dbReference type="PANTHER" id="PTHR28620">
    <property type="entry name" value="CENTROMERE PROTEIN V"/>
    <property type="match status" value="1"/>
</dbReference>
<dbReference type="RefSeq" id="XP_002848169.1">
    <property type="nucleotide sequence ID" value="XM_002848123.1"/>
</dbReference>
<sequence>MPLSIAEFTKAIAPTSEKTTYRGNCHCGNVRFTISIGTLEKNKVVRCNCSSCVKHGYLLVYPKIEDVVFTHGSMDTMSEYRCATKSRPHKFCGNCGTPVMIQLEHGETNHLRENVAVNIRTLEDIDEVLDKLQFLEVDGKNYIGERYSLPPL</sequence>
<name>C5FJJ5_ARTOC</name>
<dbReference type="Proteomes" id="UP000002035">
    <property type="component" value="Unassembled WGS sequence"/>
</dbReference>
<evidence type="ECO:0000256" key="3">
    <source>
        <dbReference type="ARBA" id="ARBA00022833"/>
    </source>
</evidence>
<dbReference type="GO" id="GO:0016846">
    <property type="term" value="F:carbon-sulfur lyase activity"/>
    <property type="evidence" value="ECO:0007669"/>
    <property type="project" value="InterPro"/>
</dbReference>
<gene>
    <name evidence="5" type="ORF">MCYG_03675</name>
</gene>
<dbReference type="Gene3D" id="2.170.150.70">
    <property type="match status" value="1"/>
</dbReference>
<proteinExistence type="inferred from homology"/>
<protein>
    <submittedName>
        <fullName evidence="5">DUF636 domain-containing protein</fullName>
    </submittedName>
</protein>
<dbReference type="GeneID" id="9229493"/>
<dbReference type="AlphaFoldDB" id="C5FJJ5"/>
<evidence type="ECO:0000256" key="1">
    <source>
        <dbReference type="ARBA" id="ARBA00005495"/>
    </source>
</evidence>
<dbReference type="HOGENOM" id="CLU_055491_7_0_1"/>
<dbReference type="InterPro" id="IPR006913">
    <property type="entry name" value="CENP-V/GFA"/>
</dbReference>
<comment type="similarity">
    <text evidence="1">Belongs to the Gfa family.</text>
</comment>
<evidence type="ECO:0000256" key="2">
    <source>
        <dbReference type="ARBA" id="ARBA00022723"/>
    </source>
</evidence>
<evidence type="ECO:0000313" key="5">
    <source>
        <dbReference type="EMBL" id="EEQ30856.1"/>
    </source>
</evidence>
<evidence type="ECO:0000259" key="4">
    <source>
        <dbReference type="PROSITE" id="PS51891"/>
    </source>
</evidence>
<dbReference type="InterPro" id="IPR011057">
    <property type="entry name" value="Mss4-like_sf"/>
</dbReference>
<dbReference type="GO" id="GO:0046872">
    <property type="term" value="F:metal ion binding"/>
    <property type="evidence" value="ECO:0007669"/>
    <property type="project" value="UniProtKB-KW"/>
</dbReference>
<dbReference type="VEuPathDB" id="FungiDB:MCYG_03675"/>
<dbReference type="SUPFAM" id="SSF51316">
    <property type="entry name" value="Mss4-like"/>
    <property type="match status" value="1"/>
</dbReference>
<reference evidence="6" key="1">
    <citation type="journal article" date="2012" name="MBio">
        <title>Comparative genome analysis of Trichophyton rubrum and related dermatophytes reveals candidate genes involved in infection.</title>
        <authorList>
            <person name="Martinez D.A."/>
            <person name="Oliver B.G."/>
            <person name="Graeser Y."/>
            <person name="Goldberg J.M."/>
            <person name="Li W."/>
            <person name="Martinez-Rossi N.M."/>
            <person name="Monod M."/>
            <person name="Shelest E."/>
            <person name="Barton R.C."/>
            <person name="Birch E."/>
            <person name="Brakhage A.A."/>
            <person name="Chen Z."/>
            <person name="Gurr S.J."/>
            <person name="Heiman D."/>
            <person name="Heitman J."/>
            <person name="Kosti I."/>
            <person name="Rossi A."/>
            <person name="Saif S."/>
            <person name="Samalova M."/>
            <person name="Saunders C.W."/>
            <person name="Shea T."/>
            <person name="Summerbell R.C."/>
            <person name="Xu J."/>
            <person name="Young S."/>
            <person name="Zeng Q."/>
            <person name="Birren B.W."/>
            <person name="Cuomo C.A."/>
            <person name="White T.C."/>
        </authorList>
    </citation>
    <scope>NUCLEOTIDE SEQUENCE [LARGE SCALE GENOMIC DNA]</scope>
    <source>
        <strain evidence="6">ATCC MYA-4605 / CBS 113480</strain>
    </source>
</reference>
<dbReference type="PROSITE" id="PS51891">
    <property type="entry name" value="CENP_V_GFA"/>
    <property type="match status" value="1"/>
</dbReference>
<dbReference type="STRING" id="554155.C5FJJ5"/>
<accession>C5FJJ5</accession>
<dbReference type="OMA" id="VTWHNDS"/>
<dbReference type="OrthoDB" id="2993351at2759"/>
<dbReference type="eggNOG" id="ENOG502SYFF">
    <property type="taxonomic scope" value="Eukaryota"/>
</dbReference>
<dbReference type="EMBL" id="DS995703">
    <property type="protein sequence ID" value="EEQ30856.1"/>
    <property type="molecule type" value="Genomic_DNA"/>
</dbReference>
<keyword evidence="6" id="KW-1185">Reference proteome</keyword>
<feature type="domain" description="CENP-V/GFA" evidence="4">
    <location>
        <begin position="21"/>
        <end position="143"/>
    </location>
</feature>
<organism evidence="5 6">
    <name type="scientific">Arthroderma otae (strain ATCC MYA-4605 / CBS 113480)</name>
    <name type="common">Microsporum canis</name>
    <dbReference type="NCBI Taxonomy" id="554155"/>
    <lineage>
        <taxon>Eukaryota</taxon>
        <taxon>Fungi</taxon>
        <taxon>Dikarya</taxon>
        <taxon>Ascomycota</taxon>
        <taxon>Pezizomycotina</taxon>
        <taxon>Eurotiomycetes</taxon>
        <taxon>Eurotiomycetidae</taxon>
        <taxon>Onygenales</taxon>
        <taxon>Arthrodermataceae</taxon>
        <taxon>Microsporum</taxon>
    </lineage>
</organism>
<keyword evidence="2" id="KW-0479">Metal-binding</keyword>
<keyword evidence="3" id="KW-0862">Zinc</keyword>
<evidence type="ECO:0000313" key="6">
    <source>
        <dbReference type="Proteomes" id="UP000002035"/>
    </source>
</evidence>
<dbReference type="InterPro" id="IPR052355">
    <property type="entry name" value="CENP-V-like"/>
</dbReference>